<keyword evidence="2" id="KW-1185">Reference proteome</keyword>
<dbReference type="Proteomes" id="UP000324065">
    <property type="component" value="Unassembled WGS sequence"/>
</dbReference>
<sequence length="268" mass="27951">MAWYCAGTVTVNQNSTVVVGADTAWTKQAKAGDIFTIDRDKFYMVADVTSDVGLTIWPAYTGASARDQSYSIIRNFTSTTNADLASRMADLVARWKRREDEMIAWLSGTVSGGPNGDGAYPLTDLQGNVKMVRCPAWVTAILGDATHGNMTLGLLDYTAGRPRVHTATLGAAHTIALTEGEMQTLTLTADTALTLPTPPAGRGLSVLLVLIQDGTGGRTPALQTADGAPVRWLGGTAPSWQTAAGALDVVAVTHTGTVSFAAHIGGGA</sequence>
<evidence type="ECO:0000313" key="2">
    <source>
        <dbReference type="Proteomes" id="UP000324065"/>
    </source>
</evidence>
<reference evidence="1 2" key="1">
    <citation type="submission" date="2019-09" db="EMBL/GenBank/DDBJ databases">
        <title>Genome sequence of Roseospira marina, one of the more divergent members of the non-sulfur purple photosynthetic bacterial family, the Rhodospirillaceae.</title>
        <authorList>
            <person name="Meyer T."/>
            <person name="Kyndt J."/>
        </authorList>
    </citation>
    <scope>NUCLEOTIDE SEQUENCE [LARGE SCALE GENOMIC DNA]</scope>
    <source>
        <strain evidence="1 2">DSM 15113</strain>
    </source>
</reference>
<dbReference type="OrthoDB" id="7477940at2"/>
<gene>
    <name evidence="1" type="ORF">F1188_16380</name>
</gene>
<dbReference type="RefSeq" id="WP_150063524.1">
    <property type="nucleotide sequence ID" value="NZ_JACHII010000014.1"/>
</dbReference>
<dbReference type="AlphaFoldDB" id="A0A5M6I825"/>
<name>A0A5M6I825_9PROT</name>
<accession>A0A5M6I825</accession>
<comment type="caution">
    <text evidence="1">The sequence shown here is derived from an EMBL/GenBank/DDBJ whole genome shotgun (WGS) entry which is preliminary data.</text>
</comment>
<proteinExistence type="predicted"/>
<evidence type="ECO:0000313" key="1">
    <source>
        <dbReference type="EMBL" id="KAA5604434.1"/>
    </source>
</evidence>
<organism evidence="1 2">
    <name type="scientific">Roseospira marina</name>
    <dbReference type="NCBI Taxonomy" id="140057"/>
    <lineage>
        <taxon>Bacteria</taxon>
        <taxon>Pseudomonadati</taxon>
        <taxon>Pseudomonadota</taxon>
        <taxon>Alphaproteobacteria</taxon>
        <taxon>Rhodospirillales</taxon>
        <taxon>Rhodospirillaceae</taxon>
        <taxon>Roseospira</taxon>
    </lineage>
</organism>
<protein>
    <submittedName>
        <fullName evidence="1">Uncharacterized protein</fullName>
    </submittedName>
</protein>
<dbReference type="EMBL" id="VWPJ01000018">
    <property type="protein sequence ID" value="KAA5604434.1"/>
    <property type="molecule type" value="Genomic_DNA"/>
</dbReference>